<gene>
    <name evidence="1" type="ORF">ONB1V03_LOCUS8347</name>
</gene>
<reference evidence="1" key="1">
    <citation type="submission" date="2020-11" db="EMBL/GenBank/DDBJ databases">
        <authorList>
            <person name="Tran Van P."/>
        </authorList>
    </citation>
    <scope>NUCLEOTIDE SEQUENCE</scope>
</reference>
<proteinExistence type="predicted"/>
<keyword evidence="2" id="KW-1185">Reference proteome</keyword>
<accession>A0A7R9M0V3</accession>
<evidence type="ECO:0000313" key="1">
    <source>
        <dbReference type="EMBL" id="CAD7651532.1"/>
    </source>
</evidence>
<dbReference type="AlphaFoldDB" id="A0A7R9M0V3"/>
<organism evidence="1">
    <name type="scientific">Oppiella nova</name>
    <dbReference type="NCBI Taxonomy" id="334625"/>
    <lineage>
        <taxon>Eukaryota</taxon>
        <taxon>Metazoa</taxon>
        <taxon>Ecdysozoa</taxon>
        <taxon>Arthropoda</taxon>
        <taxon>Chelicerata</taxon>
        <taxon>Arachnida</taxon>
        <taxon>Acari</taxon>
        <taxon>Acariformes</taxon>
        <taxon>Sarcoptiformes</taxon>
        <taxon>Oribatida</taxon>
        <taxon>Brachypylina</taxon>
        <taxon>Oppioidea</taxon>
        <taxon>Oppiidae</taxon>
        <taxon>Oppiella</taxon>
    </lineage>
</organism>
<protein>
    <submittedName>
        <fullName evidence="1">Uncharacterized protein</fullName>
    </submittedName>
</protein>
<dbReference type="EMBL" id="OC919555">
    <property type="protein sequence ID" value="CAD7651532.1"/>
    <property type="molecule type" value="Genomic_DNA"/>
</dbReference>
<evidence type="ECO:0000313" key="2">
    <source>
        <dbReference type="Proteomes" id="UP000728032"/>
    </source>
</evidence>
<sequence>MYSRPTVGIRIEVLNTDNSSLLVTLSPDIVVGKESVVNVSVTKGDPPIYNRASTGVYWSNVYYTNNGSPCIKFKTSGFNLTVIESPLPFPKLLRLFKDDDLFYSTVYELVQKIKGVEQYKAPGLFLTTVKDKLKGVLTTTITNVPKDTAGTYGCEVEFYNGTRCFN</sequence>
<name>A0A7R9M0V3_9ACAR</name>
<dbReference type="Proteomes" id="UP000728032">
    <property type="component" value="Unassembled WGS sequence"/>
</dbReference>
<dbReference type="EMBL" id="CAJPVJ010004730">
    <property type="protein sequence ID" value="CAG2168863.1"/>
    <property type="molecule type" value="Genomic_DNA"/>
</dbReference>